<keyword evidence="3" id="KW-1185">Reference proteome</keyword>
<protein>
    <submittedName>
        <fullName evidence="2">Uncharacterized protein</fullName>
    </submittedName>
</protein>
<accession>A0A5B7GY94</accession>
<dbReference type="EMBL" id="VSRR010019917">
    <property type="protein sequence ID" value="MPC62653.1"/>
    <property type="molecule type" value="Genomic_DNA"/>
</dbReference>
<reference evidence="2 3" key="1">
    <citation type="submission" date="2019-05" db="EMBL/GenBank/DDBJ databases">
        <title>Another draft genome of Portunus trituberculatus and its Hox gene families provides insights of decapod evolution.</title>
        <authorList>
            <person name="Jeong J.-H."/>
            <person name="Song I."/>
            <person name="Kim S."/>
            <person name="Choi T."/>
            <person name="Kim D."/>
            <person name="Ryu S."/>
            <person name="Kim W."/>
        </authorList>
    </citation>
    <scope>NUCLEOTIDE SEQUENCE [LARGE SCALE GENOMIC DNA]</scope>
    <source>
        <tissue evidence="2">Muscle</tissue>
    </source>
</reference>
<evidence type="ECO:0000313" key="2">
    <source>
        <dbReference type="EMBL" id="MPC62653.1"/>
    </source>
</evidence>
<organism evidence="2 3">
    <name type="scientific">Portunus trituberculatus</name>
    <name type="common">Swimming crab</name>
    <name type="synonym">Neptunus trituberculatus</name>
    <dbReference type="NCBI Taxonomy" id="210409"/>
    <lineage>
        <taxon>Eukaryota</taxon>
        <taxon>Metazoa</taxon>
        <taxon>Ecdysozoa</taxon>
        <taxon>Arthropoda</taxon>
        <taxon>Crustacea</taxon>
        <taxon>Multicrustacea</taxon>
        <taxon>Malacostraca</taxon>
        <taxon>Eumalacostraca</taxon>
        <taxon>Eucarida</taxon>
        <taxon>Decapoda</taxon>
        <taxon>Pleocyemata</taxon>
        <taxon>Brachyura</taxon>
        <taxon>Eubrachyura</taxon>
        <taxon>Portunoidea</taxon>
        <taxon>Portunidae</taxon>
        <taxon>Portuninae</taxon>
        <taxon>Portunus</taxon>
    </lineage>
</organism>
<dbReference type="AlphaFoldDB" id="A0A5B7GY94"/>
<comment type="caution">
    <text evidence="2">The sequence shown here is derived from an EMBL/GenBank/DDBJ whole genome shotgun (WGS) entry which is preliminary data.</text>
</comment>
<gene>
    <name evidence="2" type="ORF">E2C01_056742</name>
</gene>
<feature type="region of interest" description="Disordered" evidence="1">
    <location>
        <begin position="1"/>
        <end position="49"/>
    </location>
</feature>
<dbReference type="Proteomes" id="UP000324222">
    <property type="component" value="Unassembled WGS sequence"/>
</dbReference>
<feature type="compositionally biased region" description="Low complexity" evidence="1">
    <location>
        <begin position="68"/>
        <end position="78"/>
    </location>
</feature>
<feature type="compositionally biased region" description="Basic residues" evidence="1">
    <location>
        <begin position="33"/>
        <end position="43"/>
    </location>
</feature>
<evidence type="ECO:0000256" key="1">
    <source>
        <dbReference type="SAM" id="MobiDB-lite"/>
    </source>
</evidence>
<sequence length="172" mass="18957">MSWLPSVAGHSPDIERPTGMKRSSSNVKDLHKGSRHGKDHSRSRSCSNLHERLILDKESHFQEERKSFSQSPSPSQASTGEDSSAFTLALIMDAIAAFRSDMDKLKKESKAVSTNEVQHAVFLPLSSTNLASVSQMVHVSQASPVGFSGFRSNNLLVCLMVFWKDLVSLQNL</sequence>
<evidence type="ECO:0000313" key="3">
    <source>
        <dbReference type="Proteomes" id="UP000324222"/>
    </source>
</evidence>
<feature type="region of interest" description="Disordered" evidence="1">
    <location>
        <begin position="61"/>
        <end position="82"/>
    </location>
</feature>
<proteinExistence type="predicted"/>
<name>A0A5B7GY94_PORTR</name>